<dbReference type="HAMAP" id="MF_00111">
    <property type="entry name" value="MurA"/>
    <property type="match status" value="1"/>
</dbReference>
<dbReference type="GO" id="GO:0009252">
    <property type="term" value="P:peptidoglycan biosynthetic process"/>
    <property type="evidence" value="ECO:0007669"/>
    <property type="project" value="UniProtKB-UniRule"/>
</dbReference>
<proteinExistence type="inferred from homology"/>
<name>C0GFT5_DETAL</name>
<accession>C0GFT5</accession>
<dbReference type="eggNOG" id="COG0766">
    <property type="taxonomic scope" value="Bacteria"/>
</dbReference>
<dbReference type="GO" id="GO:0008760">
    <property type="term" value="F:UDP-N-acetylglucosamine 1-carboxyvinyltransferase activity"/>
    <property type="evidence" value="ECO:0007669"/>
    <property type="project" value="UniProtKB-UniRule"/>
</dbReference>
<dbReference type="PANTHER" id="PTHR43783:SF1">
    <property type="entry name" value="UDP-N-ACETYLGLUCOSAMINE 1-CARBOXYVINYLTRANSFERASE"/>
    <property type="match status" value="1"/>
</dbReference>
<dbReference type="GO" id="GO:0005737">
    <property type="term" value="C:cytoplasm"/>
    <property type="evidence" value="ECO:0007669"/>
    <property type="project" value="UniProtKB-SubCell"/>
</dbReference>
<evidence type="ECO:0000256" key="8">
    <source>
        <dbReference type="ARBA" id="ARBA00023306"/>
    </source>
</evidence>
<evidence type="ECO:0000256" key="6">
    <source>
        <dbReference type="ARBA" id="ARBA00022960"/>
    </source>
</evidence>
<comment type="similarity">
    <text evidence="10 12">Belongs to the EPSP synthase family. MurA subfamily.</text>
</comment>
<keyword evidence="6 12" id="KW-0133">Cell shape</keyword>
<dbReference type="OrthoDB" id="9803760at2"/>
<comment type="caution">
    <text evidence="14">The sequence shown here is derived from an EMBL/GenBank/DDBJ whole genome shotgun (WGS) entry which is preliminary data.</text>
</comment>
<evidence type="ECO:0000313" key="15">
    <source>
        <dbReference type="Proteomes" id="UP000006443"/>
    </source>
</evidence>
<keyword evidence="15" id="KW-1185">Reference proteome</keyword>
<dbReference type="AlphaFoldDB" id="C0GFT5"/>
<evidence type="ECO:0000256" key="5">
    <source>
        <dbReference type="ARBA" id="ARBA00022679"/>
    </source>
</evidence>
<dbReference type="InterPro" id="IPR013792">
    <property type="entry name" value="RNA3'P_cycl/enolpyr_Trfase_a/b"/>
</dbReference>
<keyword evidence="5 12" id="KW-0808">Transferase</keyword>
<keyword evidence="3 12" id="KW-0963">Cytoplasm</keyword>
<gene>
    <name evidence="12" type="primary">murA</name>
    <name evidence="14" type="ORF">DealDRAFT_1344</name>
</gene>
<evidence type="ECO:0000256" key="11">
    <source>
        <dbReference type="ARBA" id="ARBA00047527"/>
    </source>
</evidence>
<evidence type="ECO:0000256" key="9">
    <source>
        <dbReference type="ARBA" id="ARBA00023316"/>
    </source>
</evidence>
<dbReference type="GO" id="GO:0019277">
    <property type="term" value="P:UDP-N-acetylgalactosamine biosynthetic process"/>
    <property type="evidence" value="ECO:0007669"/>
    <property type="project" value="InterPro"/>
</dbReference>
<dbReference type="CDD" id="cd01555">
    <property type="entry name" value="UdpNAET"/>
    <property type="match status" value="1"/>
</dbReference>
<feature type="binding site" evidence="12">
    <location>
        <position position="94"/>
    </location>
    <ligand>
        <name>UDP-N-acetyl-alpha-D-glucosamine</name>
        <dbReference type="ChEBI" id="CHEBI:57705"/>
    </ligand>
</feature>
<feature type="binding site" evidence="12">
    <location>
        <begin position="123"/>
        <end position="127"/>
    </location>
    <ligand>
        <name>UDP-N-acetyl-alpha-D-glucosamine</name>
        <dbReference type="ChEBI" id="CHEBI:57705"/>
    </ligand>
</feature>
<dbReference type="InterPro" id="IPR005750">
    <property type="entry name" value="UDP_GlcNAc_COvinyl_MurA"/>
</dbReference>
<evidence type="ECO:0000256" key="2">
    <source>
        <dbReference type="ARBA" id="ARBA00004752"/>
    </source>
</evidence>
<feature type="binding site" evidence="12">
    <location>
        <position position="330"/>
    </location>
    <ligand>
        <name>UDP-N-acetyl-alpha-D-glucosamine</name>
        <dbReference type="ChEBI" id="CHEBI:57705"/>
    </ligand>
</feature>
<dbReference type="InterPro" id="IPR036968">
    <property type="entry name" value="Enolpyruvate_Tfrase_sf"/>
</dbReference>
<feature type="active site" description="Proton donor" evidence="12">
    <location>
        <position position="118"/>
    </location>
</feature>
<feature type="binding site" evidence="12">
    <location>
        <position position="308"/>
    </location>
    <ligand>
        <name>UDP-N-acetyl-alpha-D-glucosamine</name>
        <dbReference type="ChEBI" id="CHEBI:57705"/>
    </ligand>
</feature>
<feature type="domain" description="Enolpyruvate transferase" evidence="13">
    <location>
        <begin position="7"/>
        <end position="407"/>
    </location>
</feature>
<keyword evidence="8 12" id="KW-0131">Cell cycle</keyword>
<dbReference type="NCBIfam" id="NF006873">
    <property type="entry name" value="PRK09369.1"/>
    <property type="match status" value="1"/>
</dbReference>
<feature type="binding site" evidence="12">
    <location>
        <begin position="22"/>
        <end position="23"/>
    </location>
    <ligand>
        <name>phosphoenolpyruvate</name>
        <dbReference type="ChEBI" id="CHEBI:58702"/>
    </ligand>
</feature>
<keyword evidence="9 12" id="KW-0961">Cell wall biogenesis/degradation</keyword>
<sequence>MEKYLIRGGNRLEGNVRIGGAKNSVLPILAAVLLNNSSEETILTNVPRINDVVKMVEILVSLGAEVNWSGSDMAISTKNVHSYMVDEKLMREMRSTVFLMGALLGRCGQVSISRPGGCAIGNRPIELHLKGLEALGAQIRPTEQGYLFASCSRLTGADIHLDYPSVGATENIMLAAVYARGVTTINNAAKEPEIVDLQNFLNKMGARIRGAGTDQIRIEGVTQLHSVEHRVMPDRIVAGTMMLAAAATGGNVTLEGVIAGHLDAVIAKMREAEIQIREDNDRIHVLSPRRPKAVEVVRTLPYPGFPTDLQAQMMAVLTCASGSSMVVENVFESRFKHVGELLRMGANIVVTSDNRTAIVHGVKKLTGATVAATDLRAGAALVLAGLGAEGETRVEELQHISRGYENLDGDLIRLGANIKRIVE</sequence>
<evidence type="ECO:0000256" key="3">
    <source>
        <dbReference type="ARBA" id="ARBA00022490"/>
    </source>
</evidence>
<comment type="function">
    <text evidence="12">Cell wall formation. Adds enolpyruvyl to UDP-N-acetylglucosamine.</text>
</comment>
<dbReference type="SUPFAM" id="SSF55205">
    <property type="entry name" value="EPT/RTPC-like"/>
    <property type="match status" value="1"/>
</dbReference>
<comment type="caution">
    <text evidence="12">Lacks conserved residue(s) required for the propagation of feature annotation.</text>
</comment>
<dbReference type="GO" id="GO:0071555">
    <property type="term" value="P:cell wall organization"/>
    <property type="evidence" value="ECO:0007669"/>
    <property type="project" value="UniProtKB-KW"/>
</dbReference>
<dbReference type="InterPro" id="IPR001986">
    <property type="entry name" value="Enolpyruvate_Tfrase_dom"/>
</dbReference>
<dbReference type="EC" id="2.5.1.7" evidence="12"/>
<dbReference type="Gene3D" id="3.65.10.10">
    <property type="entry name" value="Enolpyruvate transferase domain"/>
    <property type="match status" value="2"/>
</dbReference>
<evidence type="ECO:0000259" key="13">
    <source>
        <dbReference type="Pfam" id="PF00275"/>
    </source>
</evidence>
<evidence type="ECO:0000256" key="7">
    <source>
        <dbReference type="ARBA" id="ARBA00022984"/>
    </source>
</evidence>
<dbReference type="InterPro" id="IPR050068">
    <property type="entry name" value="MurA_subfamily"/>
</dbReference>
<dbReference type="Pfam" id="PF00275">
    <property type="entry name" value="EPSP_synthase"/>
    <property type="match status" value="1"/>
</dbReference>
<keyword evidence="12" id="KW-0670">Pyruvate</keyword>
<evidence type="ECO:0000256" key="4">
    <source>
        <dbReference type="ARBA" id="ARBA00022618"/>
    </source>
</evidence>
<dbReference type="NCBIfam" id="TIGR01072">
    <property type="entry name" value="murA"/>
    <property type="match status" value="1"/>
</dbReference>
<dbReference type="STRING" id="555088.DealDRAFT_1344"/>
<dbReference type="GO" id="GO:0008360">
    <property type="term" value="P:regulation of cell shape"/>
    <property type="evidence" value="ECO:0007669"/>
    <property type="project" value="UniProtKB-KW"/>
</dbReference>
<evidence type="ECO:0000256" key="12">
    <source>
        <dbReference type="HAMAP-Rule" id="MF_00111"/>
    </source>
</evidence>
<reference evidence="14 15" key="1">
    <citation type="submission" date="2009-02" db="EMBL/GenBank/DDBJ databases">
        <title>Sequencing of the draft genome and assembly of Dethiobacter alkaliphilus AHT 1.</title>
        <authorList>
            <consortium name="US DOE Joint Genome Institute (JGI-PGF)"/>
            <person name="Lucas S."/>
            <person name="Copeland A."/>
            <person name="Lapidus A."/>
            <person name="Glavina del Rio T."/>
            <person name="Dalin E."/>
            <person name="Tice H."/>
            <person name="Bruce D."/>
            <person name="Goodwin L."/>
            <person name="Pitluck S."/>
            <person name="Larimer F."/>
            <person name="Land M.L."/>
            <person name="Hauser L."/>
            <person name="Muyzer G."/>
        </authorList>
    </citation>
    <scope>NUCLEOTIDE SEQUENCE [LARGE SCALE GENOMIC DNA]</scope>
    <source>
        <strain evidence="14 15">AHT 1</strain>
    </source>
</reference>
<keyword evidence="4 12" id="KW-0132">Cell division</keyword>
<comment type="subcellular location">
    <subcellularLocation>
        <location evidence="1 12">Cytoplasm</location>
    </subcellularLocation>
</comment>
<evidence type="ECO:0000256" key="10">
    <source>
        <dbReference type="ARBA" id="ARBA00038367"/>
    </source>
</evidence>
<feature type="modified residue" description="2-(S-cysteinyl)pyruvic acid O-phosphothioketal" evidence="12">
    <location>
        <position position="118"/>
    </location>
</feature>
<dbReference type="RefSeq" id="WP_008516023.1">
    <property type="nucleotide sequence ID" value="NZ_ACJM01000006.1"/>
</dbReference>
<evidence type="ECO:0000256" key="1">
    <source>
        <dbReference type="ARBA" id="ARBA00004496"/>
    </source>
</evidence>
<evidence type="ECO:0000313" key="14">
    <source>
        <dbReference type="EMBL" id="EEG77624.1"/>
    </source>
</evidence>
<dbReference type="Proteomes" id="UP000006443">
    <property type="component" value="Unassembled WGS sequence"/>
</dbReference>
<dbReference type="UniPathway" id="UPA00219"/>
<organism evidence="14 15">
    <name type="scientific">Dethiobacter alkaliphilus AHT 1</name>
    <dbReference type="NCBI Taxonomy" id="555088"/>
    <lineage>
        <taxon>Bacteria</taxon>
        <taxon>Bacillati</taxon>
        <taxon>Bacillota</taxon>
        <taxon>Dethiobacteria</taxon>
        <taxon>Dethiobacterales</taxon>
        <taxon>Dethiobacteraceae</taxon>
        <taxon>Dethiobacter</taxon>
    </lineage>
</organism>
<protein>
    <recommendedName>
        <fullName evidence="12">UDP-N-acetylglucosamine 1-carboxyvinyltransferase</fullName>
        <ecNumber evidence="12">2.5.1.7</ecNumber>
    </recommendedName>
    <alternativeName>
        <fullName evidence="12">Enoylpyruvate transferase</fullName>
    </alternativeName>
    <alternativeName>
        <fullName evidence="12">UDP-N-acetylglucosamine enolpyruvyl transferase</fullName>
        <shortName evidence="12">EPT</shortName>
    </alternativeName>
</protein>
<comment type="catalytic activity">
    <reaction evidence="11 12">
        <text>phosphoenolpyruvate + UDP-N-acetyl-alpha-D-glucosamine = UDP-N-acetyl-3-O-(1-carboxyvinyl)-alpha-D-glucosamine + phosphate</text>
        <dbReference type="Rhea" id="RHEA:18681"/>
        <dbReference type="ChEBI" id="CHEBI:43474"/>
        <dbReference type="ChEBI" id="CHEBI:57705"/>
        <dbReference type="ChEBI" id="CHEBI:58702"/>
        <dbReference type="ChEBI" id="CHEBI:68483"/>
        <dbReference type="EC" id="2.5.1.7"/>
    </reaction>
</comment>
<keyword evidence="7 12" id="KW-0573">Peptidoglycan synthesis</keyword>
<dbReference type="PANTHER" id="PTHR43783">
    <property type="entry name" value="UDP-N-ACETYLGLUCOSAMINE 1-CARBOXYVINYLTRANSFERASE"/>
    <property type="match status" value="1"/>
</dbReference>
<dbReference type="GO" id="GO:0051301">
    <property type="term" value="P:cell division"/>
    <property type="evidence" value="ECO:0007669"/>
    <property type="project" value="UniProtKB-KW"/>
</dbReference>
<comment type="pathway">
    <text evidence="2 12">Cell wall biogenesis; peptidoglycan biosynthesis.</text>
</comment>
<dbReference type="EMBL" id="ACJM01000006">
    <property type="protein sequence ID" value="EEG77624.1"/>
    <property type="molecule type" value="Genomic_DNA"/>
</dbReference>